<evidence type="ECO:0000259" key="6">
    <source>
        <dbReference type="Pfam" id="PF00133"/>
    </source>
</evidence>
<keyword evidence="2" id="KW-0547">Nucleotide-binding</keyword>
<keyword evidence="1" id="KW-0436">Ligase</keyword>
<dbReference type="EMBL" id="BDGI01000195">
    <property type="protein sequence ID" value="GAV30625.1"/>
    <property type="molecule type" value="Genomic_DNA"/>
</dbReference>
<dbReference type="InterPro" id="IPR050081">
    <property type="entry name" value="Ile-tRNA_ligase"/>
</dbReference>
<keyword evidence="3" id="KW-0067">ATP-binding</keyword>
<proteinExistence type="predicted"/>
<keyword evidence="5" id="KW-0030">Aminoacyl-tRNA synthetase</keyword>
<reference evidence="7 8" key="1">
    <citation type="submission" date="2016-08" db="EMBL/GenBank/DDBJ databases">
        <title>Whole genome shotgun sequence of Pichia membranifaciens KS47-1.</title>
        <authorList>
            <person name="Konishi M."/>
            <person name="Ishida M."/>
            <person name="Arakawa T."/>
            <person name="Kato Y."/>
            <person name="Horiuchi J."/>
        </authorList>
    </citation>
    <scope>NUCLEOTIDE SEQUENCE [LARGE SCALE GENOMIC DNA]</scope>
    <source>
        <strain evidence="7 8">KS47-1</strain>
    </source>
</reference>
<dbReference type="InterPro" id="IPR009008">
    <property type="entry name" value="Val/Leu/Ile-tRNA-synth_edit"/>
</dbReference>
<evidence type="ECO:0000256" key="2">
    <source>
        <dbReference type="ARBA" id="ARBA00022741"/>
    </source>
</evidence>
<dbReference type="Gene3D" id="3.90.740.10">
    <property type="entry name" value="Valyl/Leucyl/Isoleucyl-tRNA synthetase, editing domain"/>
    <property type="match status" value="1"/>
</dbReference>
<evidence type="ECO:0000256" key="3">
    <source>
        <dbReference type="ARBA" id="ARBA00022840"/>
    </source>
</evidence>
<name>A0A1Q2YM47_9ASCO</name>
<dbReference type="SUPFAM" id="SSF50677">
    <property type="entry name" value="ValRS/IleRS/LeuRS editing domain"/>
    <property type="match status" value="1"/>
</dbReference>
<evidence type="ECO:0000256" key="4">
    <source>
        <dbReference type="ARBA" id="ARBA00022917"/>
    </source>
</evidence>
<dbReference type="SUPFAM" id="SSF52374">
    <property type="entry name" value="Nucleotidylyl transferase"/>
    <property type="match status" value="1"/>
</dbReference>
<keyword evidence="4" id="KW-0648">Protein biosynthesis</keyword>
<evidence type="ECO:0000313" key="8">
    <source>
        <dbReference type="Proteomes" id="UP000186136"/>
    </source>
</evidence>
<evidence type="ECO:0000256" key="1">
    <source>
        <dbReference type="ARBA" id="ARBA00022598"/>
    </source>
</evidence>
<dbReference type="InterPro" id="IPR002300">
    <property type="entry name" value="aa-tRNA-synth_Ia"/>
</dbReference>
<dbReference type="PANTHER" id="PTHR42765">
    <property type="entry name" value="SOLEUCYL-TRNA SYNTHETASE"/>
    <property type="match status" value="1"/>
</dbReference>
<dbReference type="GO" id="GO:0002161">
    <property type="term" value="F:aminoacyl-tRNA deacylase activity"/>
    <property type="evidence" value="ECO:0007669"/>
    <property type="project" value="InterPro"/>
</dbReference>
<accession>A0A1Q2YM47</accession>
<dbReference type="GO" id="GO:0006428">
    <property type="term" value="P:isoleucyl-tRNA aminoacylation"/>
    <property type="evidence" value="ECO:0007669"/>
    <property type="project" value="TreeGrafter"/>
</dbReference>
<feature type="domain" description="Aminoacyl-tRNA synthetase class Ia" evidence="6">
    <location>
        <begin position="1"/>
        <end position="67"/>
    </location>
</feature>
<dbReference type="OrthoDB" id="10264412at2759"/>
<evidence type="ECO:0000313" key="7">
    <source>
        <dbReference type="EMBL" id="GAV30625.1"/>
    </source>
</evidence>
<dbReference type="AlphaFoldDB" id="A0A1Q2YM47"/>
<organism evidence="7 8">
    <name type="scientific">Pichia membranifaciens</name>
    <dbReference type="NCBI Taxonomy" id="4926"/>
    <lineage>
        <taxon>Eukaryota</taxon>
        <taxon>Fungi</taxon>
        <taxon>Dikarya</taxon>
        <taxon>Ascomycota</taxon>
        <taxon>Saccharomycotina</taxon>
        <taxon>Pichiomycetes</taxon>
        <taxon>Pichiales</taxon>
        <taxon>Pichiaceae</taxon>
        <taxon>Pichia</taxon>
    </lineage>
</organism>
<dbReference type="PANTHER" id="PTHR42765:SF1">
    <property type="entry name" value="ISOLEUCINE--TRNA LIGASE, MITOCHONDRIAL"/>
    <property type="match status" value="1"/>
</dbReference>
<gene>
    <name evidence="7" type="ORF">PMKS-004140</name>
</gene>
<comment type="caution">
    <text evidence="7">The sequence shown here is derived from an EMBL/GenBank/DDBJ whole genome shotgun (WGS) entry which is preliminary data.</text>
</comment>
<dbReference type="GO" id="GO:0005739">
    <property type="term" value="C:mitochondrion"/>
    <property type="evidence" value="ECO:0007669"/>
    <property type="project" value="TreeGrafter"/>
</dbReference>
<protein>
    <recommendedName>
        <fullName evidence="6">Aminoacyl-tRNA synthetase class Ia domain-containing protein</fullName>
    </recommendedName>
</protein>
<dbReference type="GO" id="GO:0032543">
    <property type="term" value="P:mitochondrial translation"/>
    <property type="evidence" value="ECO:0007669"/>
    <property type="project" value="TreeGrafter"/>
</dbReference>
<dbReference type="Proteomes" id="UP000186136">
    <property type="component" value="Unassembled WGS sequence"/>
</dbReference>
<dbReference type="GO" id="GO:0004822">
    <property type="term" value="F:isoleucine-tRNA ligase activity"/>
    <property type="evidence" value="ECO:0007669"/>
    <property type="project" value="TreeGrafter"/>
</dbReference>
<keyword evidence="8" id="KW-1185">Reference proteome</keyword>
<dbReference type="GO" id="GO:0005524">
    <property type="term" value="F:ATP binding"/>
    <property type="evidence" value="ECO:0007669"/>
    <property type="project" value="UniProtKB-KW"/>
</dbReference>
<evidence type="ECO:0000256" key="5">
    <source>
        <dbReference type="ARBA" id="ARBA00023146"/>
    </source>
</evidence>
<dbReference type="Pfam" id="PF00133">
    <property type="entry name" value="tRNA-synt_1"/>
    <property type="match status" value="1"/>
</dbReference>
<sequence>MGIMGDFDHPYMTLKKSFVTDQLRVFKKFFDNGLVRRQEKPVYWGCENATALAEGELEYNQQHQSKAAYVKFPIVEVSKDLEKSLGPQIVEAGISALIWTSTPWTLASNLAISINEDFEYTVIHNEKFGNLVVSTELMPSLEKIFEFNKSDVVFKGSELLGCKYESPILSNGQKYPFLHGSHVTSTAGTGLVHTAPGHGQDDYLVCLQNGIKPYSPSAWRR</sequence>